<dbReference type="OrthoDB" id="9826616at2"/>
<reference evidence="3" key="1">
    <citation type="journal article" date="2012" name="Stand. Genomic Sci.">
        <title>Permanent draft genome sequence of the gliding predator Saprospira grandis strain Sa g1 (= HR1).</title>
        <authorList>
            <person name="Mavromatis K."/>
            <person name="Chertkov O."/>
            <person name="Lapidus A."/>
            <person name="Nolan M."/>
            <person name="Lucas S."/>
            <person name="Tice H."/>
            <person name="Del Rio T.G."/>
            <person name="Cheng J.F."/>
            <person name="Han C."/>
            <person name="Tapia R."/>
            <person name="Bruce D."/>
            <person name="Goodwin L.A."/>
            <person name="Pitluck S."/>
            <person name="Huntemann M."/>
            <person name="Liolios K."/>
            <person name="Pagani I."/>
            <person name="Ivanova N."/>
            <person name="Mikhailova N."/>
            <person name="Pati A."/>
            <person name="Chen A."/>
            <person name="Palaniappan K."/>
            <person name="Land M."/>
            <person name="Brambilla E.M."/>
            <person name="Rohde M."/>
            <person name="Spring S."/>
            <person name="Goker M."/>
            <person name="Detter J.C."/>
            <person name="Bristow J."/>
            <person name="Eisen J.A."/>
            <person name="Markowitz V."/>
            <person name="Hugenholtz P."/>
            <person name="Kyrpides N.C."/>
            <person name="Klenk H.P."/>
            <person name="Woyke T."/>
        </authorList>
    </citation>
    <scope>NUCLEOTIDE SEQUENCE [LARGE SCALE GENOMIC DNA]</scope>
    <source>
        <strain evidence="3">DSM 2844</strain>
    </source>
</reference>
<sequence>MEKSPSFRSLFFVLFALAIGVLGTVYVLQEVDFRKKTRPEYILSAEVLDLQLRQLGIFSQFRLEAVAVKTCECLEKGENEGLYCAQFTYNDPIRDNVREYFQLKNEFEVDLKINQLHFSLLKKNCTYPKLDSLFGAKIQHLHRQ</sequence>
<gene>
    <name evidence="2" type="ORF">SapgrDRAFT_1928</name>
</gene>
<proteinExistence type="predicted"/>
<feature type="transmembrane region" description="Helical" evidence="1">
    <location>
        <begin position="6"/>
        <end position="28"/>
    </location>
</feature>
<accession>J1I4I2</accession>
<organism evidence="2 3">
    <name type="scientific">Saprospira grandis DSM 2844</name>
    <dbReference type="NCBI Taxonomy" id="694433"/>
    <lineage>
        <taxon>Bacteria</taxon>
        <taxon>Pseudomonadati</taxon>
        <taxon>Bacteroidota</taxon>
        <taxon>Saprospiria</taxon>
        <taxon>Saprospirales</taxon>
        <taxon>Saprospiraceae</taxon>
        <taxon>Saprospira</taxon>
    </lineage>
</organism>
<dbReference type="EMBL" id="JH719942">
    <property type="protein sequence ID" value="EJF53620.1"/>
    <property type="molecule type" value="Genomic_DNA"/>
</dbReference>
<evidence type="ECO:0000256" key="1">
    <source>
        <dbReference type="SAM" id="Phobius"/>
    </source>
</evidence>
<evidence type="ECO:0000313" key="2">
    <source>
        <dbReference type="EMBL" id="EJF53620.1"/>
    </source>
</evidence>
<protein>
    <submittedName>
        <fullName evidence="2">Uncharacterized protein</fullName>
    </submittedName>
</protein>
<name>J1I4I2_9BACT</name>
<dbReference type="AlphaFoldDB" id="J1I4I2"/>
<dbReference type="RefSeq" id="WP_002659300.1">
    <property type="nucleotide sequence ID" value="NZ_JH719942.1"/>
</dbReference>
<evidence type="ECO:0000313" key="3">
    <source>
        <dbReference type="Proteomes" id="UP000005113"/>
    </source>
</evidence>
<keyword evidence="1" id="KW-0472">Membrane</keyword>
<dbReference type="Proteomes" id="UP000005113">
    <property type="component" value="Unassembled WGS sequence"/>
</dbReference>
<keyword evidence="1" id="KW-0812">Transmembrane</keyword>
<dbReference type="HOGENOM" id="CLU_1795143_0_0_10"/>
<keyword evidence="1" id="KW-1133">Transmembrane helix</keyword>